<evidence type="ECO:0000313" key="2">
    <source>
        <dbReference type="EMBL" id="TBU01638.1"/>
    </source>
</evidence>
<comment type="caution">
    <text evidence="2">The sequence shown here is derived from an EMBL/GenBank/DDBJ whole genome shotgun (WGS) entry which is preliminary data.</text>
</comment>
<feature type="transmembrane region" description="Helical" evidence="1">
    <location>
        <begin position="60"/>
        <end position="79"/>
    </location>
</feature>
<dbReference type="VEuPathDB" id="MicrosporidiaDB:CWI36_1295p0010"/>
<dbReference type="Proteomes" id="UP000291404">
    <property type="component" value="Unassembled WGS sequence"/>
</dbReference>
<keyword evidence="1" id="KW-0472">Membrane</keyword>
<gene>
    <name evidence="2" type="ORF">CWI36_1295p0010</name>
</gene>
<dbReference type="AlphaFoldDB" id="A0A4Q9L2K2"/>
<proteinExistence type="predicted"/>
<feature type="transmembrane region" description="Helical" evidence="1">
    <location>
        <begin position="132"/>
        <end position="154"/>
    </location>
</feature>
<evidence type="ECO:0000256" key="1">
    <source>
        <dbReference type="SAM" id="Phobius"/>
    </source>
</evidence>
<reference evidence="2 3" key="1">
    <citation type="submission" date="2017-12" db="EMBL/GenBank/DDBJ databases">
        <authorList>
            <person name="Pombert J.-F."/>
            <person name="Haag K.L."/>
            <person name="Ebert D."/>
        </authorList>
    </citation>
    <scope>NUCLEOTIDE SEQUENCE [LARGE SCALE GENOMIC DNA]</scope>
    <source>
        <strain evidence="2">BE-OM-2</strain>
    </source>
</reference>
<feature type="transmembrane region" description="Helical" evidence="1">
    <location>
        <begin position="6"/>
        <end position="24"/>
    </location>
</feature>
<keyword evidence="1" id="KW-0812">Transmembrane</keyword>
<evidence type="ECO:0000313" key="3">
    <source>
        <dbReference type="Proteomes" id="UP000291404"/>
    </source>
</evidence>
<protein>
    <submittedName>
        <fullName evidence="2">Uncharacterized protein</fullName>
    </submittedName>
</protein>
<sequence>MNTMNLEPLINFFFIFFPIVGYLPQIITLQSVFPPLLSTITIIANLLKIFYYKVNKYEKPILYQSFVVIGVHSFLLYFYNKKLSYLEEKIFKHKNLNRIYQKYGLFTLNMILITFIALTLNCLCFINGMENLFIGCGFLSLTFESLVGVIQIVINKVDNKKLPIGIKKQRCGKELFFCWFFGDLSRFVWMIWLKSPVLLVLSVVFQIGIDLALILDL</sequence>
<dbReference type="VEuPathDB" id="MicrosporidiaDB:CWI39_1047p0010"/>
<feature type="transmembrane region" description="Helical" evidence="1">
    <location>
        <begin position="198"/>
        <end position="215"/>
    </location>
</feature>
<keyword evidence="1" id="KW-1133">Transmembrane helix</keyword>
<accession>A0A4Q9L2K2</accession>
<dbReference type="EMBL" id="PITI01001295">
    <property type="protein sequence ID" value="TBU01638.1"/>
    <property type="molecule type" value="Genomic_DNA"/>
</dbReference>
<feature type="transmembrane region" description="Helical" evidence="1">
    <location>
        <begin position="36"/>
        <end position="54"/>
    </location>
</feature>
<name>A0A4Q9L2K2_9MICR</name>
<organism evidence="2 3">
    <name type="scientific">Hamiltosporidium magnivora</name>
    <dbReference type="NCBI Taxonomy" id="148818"/>
    <lineage>
        <taxon>Eukaryota</taxon>
        <taxon>Fungi</taxon>
        <taxon>Fungi incertae sedis</taxon>
        <taxon>Microsporidia</taxon>
        <taxon>Dubosqiidae</taxon>
        <taxon>Hamiltosporidium</taxon>
    </lineage>
</organism>
<keyword evidence="3" id="KW-1185">Reference proteome</keyword>
<feature type="transmembrane region" description="Helical" evidence="1">
    <location>
        <begin position="100"/>
        <end position="120"/>
    </location>
</feature>